<dbReference type="OrthoDB" id="7011085at2"/>
<proteinExistence type="predicted"/>
<protein>
    <submittedName>
        <fullName evidence="2">XRE family transcriptional regulator</fullName>
    </submittedName>
</protein>
<dbReference type="EMBL" id="AEJF01000016">
    <property type="protein sequence ID" value="KLU27779.1"/>
    <property type="molecule type" value="Genomic_DNA"/>
</dbReference>
<reference evidence="2 3" key="1">
    <citation type="journal article" date="2015" name="Genome Announc.">
        <title>Draft Genome Sequence of Burkholderia sp. Strain PML1(12), an Ectomycorrhizosphere-Inhabiting Bacterium with Effective Mineral-Weathering Ability.</title>
        <authorList>
            <person name="Uroz S."/>
            <person name="Oger P."/>
        </authorList>
    </citation>
    <scope>NUCLEOTIDE SEQUENCE [LARGE SCALE GENOMIC DNA]</scope>
    <source>
        <strain evidence="3">PML1(12)</strain>
    </source>
</reference>
<name>A0A0J1D4Z3_9BURK</name>
<evidence type="ECO:0000313" key="2">
    <source>
        <dbReference type="EMBL" id="KLU27779.1"/>
    </source>
</evidence>
<feature type="domain" description="HTH cro/C1-type" evidence="1">
    <location>
        <begin position="8"/>
        <end position="61"/>
    </location>
</feature>
<sequence length="118" mass="12900">MDTFSIRLKLERRRLGMNQTDFATAGGVQKHAQVNYEKGTRYPDAGYLAGIAEVGVDVQYVLTGRTSEPATLGLSSDEERLLAGYRELRTREKRGVLGLVGAIIGTSPEGTEDVEEPK</sequence>
<dbReference type="SUPFAM" id="SSF47413">
    <property type="entry name" value="lambda repressor-like DNA-binding domains"/>
    <property type="match status" value="1"/>
</dbReference>
<dbReference type="InterPro" id="IPR010982">
    <property type="entry name" value="Lambda_DNA-bd_dom_sf"/>
</dbReference>
<dbReference type="GO" id="GO:0003677">
    <property type="term" value="F:DNA binding"/>
    <property type="evidence" value="ECO:0007669"/>
    <property type="project" value="InterPro"/>
</dbReference>
<keyword evidence="3" id="KW-1185">Reference proteome</keyword>
<dbReference type="PATRIC" id="fig|908627.4.peg.598"/>
<comment type="caution">
    <text evidence="2">The sequence shown here is derived from an EMBL/GenBank/DDBJ whole genome shotgun (WGS) entry which is preliminary data.</text>
</comment>
<dbReference type="Gene3D" id="1.10.260.40">
    <property type="entry name" value="lambda repressor-like DNA-binding domains"/>
    <property type="match status" value="1"/>
</dbReference>
<evidence type="ECO:0000313" key="3">
    <source>
        <dbReference type="Proteomes" id="UP000035963"/>
    </source>
</evidence>
<dbReference type="AlphaFoldDB" id="A0A0J1D4Z3"/>
<dbReference type="Proteomes" id="UP000035963">
    <property type="component" value="Unassembled WGS sequence"/>
</dbReference>
<organism evidence="2 3">
    <name type="scientific">Caballeronia mineralivorans PML1(12)</name>
    <dbReference type="NCBI Taxonomy" id="908627"/>
    <lineage>
        <taxon>Bacteria</taxon>
        <taxon>Pseudomonadati</taxon>
        <taxon>Pseudomonadota</taxon>
        <taxon>Betaproteobacteria</taxon>
        <taxon>Burkholderiales</taxon>
        <taxon>Burkholderiaceae</taxon>
        <taxon>Caballeronia</taxon>
    </lineage>
</organism>
<accession>A0A0J1D4Z3</accession>
<dbReference type="InterPro" id="IPR001387">
    <property type="entry name" value="Cro/C1-type_HTH"/>
</dbReference>
<evidence type="ECO:0000259" key="1">
    <source>
        <dbReference type="PROSITE" id="PS50943"/>
    </source>
</evidence>
<dbReference type="CDD" id="cd00093">
    <property type="entry name" value="HTH_XRE"/>
    <property type="match status" value="1"/>
</dbReference>
<dbReference type="PROSITE" id="PS50943">
    <property type="entry name" value="HTH_CROC1"/>
    <property type="match status" value="1"/>
</dbReference>
<gene>
    <name evidence="2" type="ORF">EOS_02675</name>
</gene>